<proteinExistence type="predicted"/>
<dbReference type="InterPro" id="IPR025645">
    <property type="entry name" value="DUF4349"/>
</dbReference>
<evidence type="ECO:0000313" key="4">
    <source>
        <dbReference type="EMBL" id="MWA03370.1"/>
    </source>
</evidence>
<accession>A0A6I4MER5</accession>
<gene>
    <name evidence="4" type="ORF">F8568_023915</name>
</gene>
<keyword evidence="2" id="KW-0812">Transmembrane</keyword>
<keyword evidence="5" id="KW-1185">Reference proteome</keyword>
<keyword evidence="2" id="KW-1133">Transmembrane helix</keyword>
<dbReference type="PROSITE" id="PS51257">
    <property type="entry name" value="PROKAR_LIPOPROTEIN"/>
    <property type="match status" value="1"/>
</dbReference>
<dbReference type="RefSeq" id="WP_151595915.1">
    <property type="nucleotide sequence ID" value="NZ_WBMS02000019.1"/>
</dbReference>
<evidence type="ECO:0000256" key="1">
    <source>
        <dbReference type="SAM" id="MobiDB-lite"/>
    </source>
</evidence>
<evidence type="ECO:0000313" key="5">
    <source>
        <dbReference type="Proteomes" id="UP000462055"/>
    </source>
</evidence>
<feature type="transmembrane region" description="Helical" evidence="2">
    <location>
        <begin position="267"/>
        <end position="294"/>
    </location>
</feature>
<protein>
    <submittedName>
        <fullName evidence="4">DUF4349 domain-containing protein</fullName>
    </submittedName>
</protein>
<reference evidence="4" key="1">
    <citation type="submission" date="2019-12" db="EMBL/GenBank/DDBJ databases">
        <title>Actinomadura physcomitrii sp. nov., a novel actinomycete isolated from moss [Physcomitrium sphaericum (Ludw) Fuernr].</title>
        <authorList>
            <person name="Zhuang X."/>
        </authorList>
    </citation>
    <scope>NUCLEOTIDE SEQUENCE [LARGE SCALE GENOMIC DNA]</scope>
    <source>
        <strain evidence="4">LD22</strain>
    </source>
</reference>
<feature type="compositionally biased region" description="Gly residues" evidence="1">
    <location>
        <begin position="66"/>
        <end position="75"/>
    </location>
</feature>
<sequence length="347" mass="35247">MLNVRSVRQIPYALIVLVLAGVLGATLTACGGGGSSDSGEKSTAGGLAAPAATPNGAQAQRKQASGGSGSGGDGGAAARPPLPAGRAVVYTATMRIRAKDVDASATTAKQLASAAGGYVEHESGSSDPPGSTITLKIPSDRYAGVLDQLSRRLGTKLSLSQQADDVTGEVADVDSRVRSAKASLASFRKLLDKATTVGEIIDVEQEISSREADLESLQARQKALSQSTRYATVTVTLEAAAKPVRRHEDRGGFVGALGDGWHAFTGFLGGVAVVFGWLLPFLVTAAIIVAPVVAYRNRRRGRGPAEPDTSAGAGEGEEQPVTVGAGGSADTGDPGAEPVRGDPPPPR</sequence>
<organism evidence="4 5">
    <name type="scientific">Actinomadura physcomitrii</name>
    <dbReference type="NCBI Taxonomy" id="2650748"/>
    <lineage>
        <taxon>Bacteria</taxon>
        <taxon>Bacillati</taxon>
        <taxon>Actinomycetota</taxon>
        <taxon>Actinomycetes</taxon>
        <taxon>Streptosporangiales</taxon>
        <taxon>Thermomonosporaceae</taxon>
        <taxon>Actinomadura</taxon>
    </lineage>
</organism>
<keyword evidence="2" id="KW-0472">Membrane</keyword>
<dbReference type="AlphaFoldDB" id="A0A6I4MER5"/>
<feature type="compositionally biased region" description="Low complexity" evidence="1">
    <location>
        <begin position="43"/>
        <end position="65"/>
    </location>
</feature>
<dbReference type="Pfam" id="PF14257">
    <property type="entry name" value="DUF4349"/>
    <property type="match status" value="1"/>
</dbReference>
<dbReference type="Proteomes" id="UP000462055">
    <property type="component" value="Unassembled WGS sequence"/>
</dbReference>
<comment type="caution">
    <text evidence="4">The sequence shown here is derived from an EMBL/GenBank/DDBJ whole genome shotgun (WGS) entry which is preliminary data.</text>
</comment>
<evidence type="ECO:0000259" key="3">
    <source>
        <dbReference type="Pfam" id="PF14257"/>
    </source>
</evidence>
<evidence type="ECO:0000256" key="2">
    <source>
        <dbReference type="SAM" id="Phobius"/>
    </source>
</evidence>
<feature type="region of interest" description="Disordered" evidence="1">
    <location>
        <begin position="299"/>
        <end position="347"/>
    </location>
</feature>
<feature type="region of interest" description="Disordered" evidence="1">
    <location>
        <begin position="32"/>
        <end position="82"/>
    </location>
</feature>
<name>A0A6I4MER5_9ACTN</name>
<feature type="domain" description="DUF4349" evidence="3">
    <location>
        <begin position="86"/>
        <end position="292"/>
    </location>
</feature>
<dbReference type="EMBL" id="WBMS02000019">
    <property type="protein sequence ID" value="MWA03370.1"/>
    <property type="molecule type" value="Genomic_DNA"/>
</dbReference>